<protein>
    <submittedName>
        <fullName evidence="2">Carboxypeptidase regulatory-like domain-containing protein</fullName>
    </submittedName>
</protein>
<reference evidence="2 3" key="1">
    <citation type="submission" date="2020-03" db="EMBL/GenBank/DDBJ databases">
        <title>Metabolic flexibility allows generalist bacteria to become dominant in a frequently disturbed ecosystem.</title>
        <authorList>
            <person name="Chen Y.-J."/>
            <person name="Leung P.M."/>
            <person name="Bay S.K."/>
            <person name="Hugenholtz P."/>
            <person name="Kessler A.J."/>
            <person name="Shelley G."/>
            <person name="Waite D.W."/>
            <person name="Cook P.L."/>
            <person name="Greening C."/>
        </authorList>
    </citation>
    <scope>NUCLEOTIDE SEQUENCE [LARGE SCALE GENOMIC DNA]</scope>
    <source>
        <strain evidence="2">SS_bin_28</strain>
    </source>
</reference>
<dbReference type="InterPro" id="IPR013783">
    <property type="entry name" value="Ig-like_fold"/>
</dbReference>
<keyword evidence="2" id="KW-0121">Carboxypeptidase</keyword>
<dbReference type="InterPro" id="IPR013784">
    <property type="entry name" value="Carb-bd-like_fold"/>
</dbReference>
<dbReference type="GO" id="GO:0004180">
    <property type="term" value="F:carboxypeptidase activity"/>
    <property type="evidence" value="ECO:0007669"/>
    <property type="project" value="UniProtKB-KW"/>
</dbReference>
<dbReference type="Proteomes" id="UP000547674">
    <property type="component" value="Unassembled WGS sequence"/>
</dbReference>
<name>A0A7Y2H0U3_UNCEI</name>
<evidence type="ECO:0000313" key="2">
    <source>
        <dbReference type="EMBL" id="NNF05360.1"/>
    </source>
</evidence>
<feature type="non-terminal residue" evidence="2">
    <location>
        <position position="1"/>
    </location>
</feature>
<sequence length="630" mass="65339">NQTILTPPGGSGDIIGTVAFSGITSPPFPQARILAVGTGAADEVCVSAFGAIAILGTFNDFDTGRVPEFLLEEVTPCFWVGTVELEEGLAEFKFVTGADDASITFDSPPDYGNLGPNNGDDPLEGDADGNAGGPDGNISVTIPSAGMWTFVLNEATVPATYRITQEELFIRTDPQTGEFMVEDVSAGTYELSFEAEGYLGTEVNNVSVVANQVTDIGTVNMSVASGSLNGVVVFSDNPFNPPEAIVAISLQGAPGVTARDTTMGAYTFTGLASGTYDISASAPGYISNSLSGVMYVNGQDITVGDLVLDPGCQSTFATIQLAGDFNAFNLDNAPFMTQMGCVWTDTLSLTTGTYNLKFVTDGAFDNPMDYGGDETPLSVPGTYATSLISGIGTAITISVLADGDYEFILDEVVPEFTVNLLGGGSLDGGLTGSVSFEGVSSAPLPAASCQLFPSGSLTPLTTVQSDTDTGTFSFMSLPAGTYDVSVTSSCFDVVMKSGFVVGSTTVDAGDFALTGAPSAFATIQMVGQFTDPAFDVSISPAMTQTSDCVWELEIDLLAQSYLFKFVTDGEFDSPPDYGGMESETLTLPGTFAVSEASGEGSALNIEVPMAGRYKFVLNEAQGQFTATEVN</sequence>
<keyword evidence="2" id="KW-0378">Hydrolase</keyword>
<dbReference type="Gene3D" id="2.60.40.1120">
    <property type="entry name" value="Carboxypeptidase-like, regulatory domain"/>
    <property type="match status" value="2"/>
</dbReference>
<accession>A0A7Y2H0U3</accession>
<dbReference type="AlphaFoldDB" id="A0A7Y2H0U3"/>
<gene>
    <name evidence="2" type="ORF">HKN21_01235</name>
</gene>
<proteinExistence type="predicted"/>
<dbReference type="GO" id="GO:0030246">
    <property type="term" value="F:carbohydrate binding"/>
    <property type="evidence" value="ECO:0007669"/>
    <property type="project" value="InterPro"/>
</dbReference>
<evidence type="ECO:0000256" key="1">
    <source>
        <dbReference type="SAM" id="MobiDB-lite"/>
    </source>
</evidence>
<comment type="caution">
    <text evidence="2">The sequence shown here is derived from an EMBL/GenBank/DDBJ whole genome shotgun (WGS) entry which is preliminary data.</text>
</comment>
<dbReference type="SUPFAM" id="SSF49452">
    <property type="entry name" value="Starch-binding domain-like"/>
    <property type="match status" value="2"/>
</dbReference>
<dbReference type="Gene3D" id="2.60.40.10">
    <property type="entry name" value="Immunoglobulins"/>
    <property type="match status" value="2"/>
</dbReference>
<feature type="region of interest" description="Disordered" evidence="1">
    <location>
        <begin position="105"/>
        <end position="136"/>
    </location>
</feature>
<evidence type="ECO:0000313" key="3">
    <source>
        <dbReference type="Proteomes" id="UP000547674"/>
    </source>
</evidence>
<keyword evidence="2" id="KW-0645">Protease</keyword>
<dbReference type="EMBL" id="JABDJR010000041">
    <property type="protein sequence ID" value="NNF05360.1"/>
    <property type="molecule type" value="Genomic_DNA"/>
</dbReference>
<organism evidence="2 3">
    <name type="scientific">Eiseniibacteriota bacterium</name>
    <dbReference type="NCBI Taxonomy" id="2212470"/>
    <lineage>
        <taxon>Bacteria</taxon>
        <taxon>Candidatus Eiseniibacteriota</taxon>
    </lineage>
</organism>